<evidence type="ECO:0000259" key="1">
    <source>
        <dbReference type="Pfam" id="PF23227"/>
    </source>
</evidence>
<reference evidence="2" key="5">
    <citation type="journal article" date="2021" name="G3 (Bethesda)">
        <title>Aegilops tauschii genome assembly Aet v5.0 features greater sequence contiguity and improved annotation.</title>
        <authorList>
            <person name="Wang L."/>
            <person name="Zhu T."/>
            <person name="Rodriguez J.C."/>
            <person name="Deal K.R."/>
            <person name="Dubcovsky J."/>
            <person name="McGuire P.E."/>
            <person name="Lux T."/>
            <person name="Spannagl M."/>
            <person name="Mayer K.F.X."/>
            <person name="Baldrich P."/>
            <person name="Meyers B.C."/>
            <person name="Huo N."/>
            <person name="Gu Y.Q."/>
            <person name="Zhou H."/>
            <person name="Devos K.M."/>
            <person name="Bennetzen J.L."/>
            <person name="Unver T."/>
            <person name="Budak H."/>
            <person name="Gulick P.J."/>
            <person name="Galiba G."/>
            <person name="Kalapos B."/>
            <person name="Nelson D.R."/>
            <person name="Li P."/>
            <person name="You F.M."/>
            <person name="Luo M.C."/>
            <person name="Dvorak J."/>
        </authorList>
    </citation>
    <scope>NUCLEOTIDE SEQUENCE [LARGE SCALE GENOMIC DNA]</scope>
    <source>
        <strain evidence="2">cv. AL8/78</strain>
    </source>
</reference>
<reference evidence="3" key="2">
    <citation type="journal article" date="2017" name="Nat. Plants">
        <title>The Aegilops tauschii genome reveals multiple impacts of transposons.</title>
        <authorList>
            <person name="Zhao G."/>
            <person name="Zou C."/>
            <person name="Li K."/>
            <person name="Wang K."/>
            <person name="Li T."/>
            <person name="Gao L."/>
            <person name="Zhang X."/>
            <person name="Wang H."/>
            <person name="Yang Z."/>
            <person name="Liu X."/>
            <person name="Jiang W."/>
            <person name="Mao L."/>
            <person name="Kong X."/>
            <person name="Jiao Y."/>
            <person name="Jia J."/>
        </authorList>
    </citation>
    <scope>NUCLEOTIDE SEQUENCE [LARGE SCALE GENOMIC DNA]</scope>
    <source>
        <strain evidence="3">cv. AL8/78</strain>
    </source>
</reference>
<evidence type="ECO:0000313" key="3">
    <source>
        <dbReference type="Proteomes" id="UP000015105"/>
    </source>
</evidence>
<name>A0A453J015_AEGTS</name>
<reference evidence="3" key="1">
    <citation type="journal article" date="2014" name="Science">
        <title>Ancient hybridizations among the ancestral genomes of bread wheat.</title>
        <authorList>
            <consortium name="International Wheat Genome Sequencing Consortium,"/>
            <person name="Marcussen T."/>
            <person name="Sandve S.R."/>
            <person name="Heier L."/>
            <person name="Spannagl M."/>
            <person name="Pfeifer M."/>
            <person name="Jakobsen K.S."/>
            <person name="Wulff B.B."/>
            <person name="Steuernagel B."/>
            <person name="Mayer K.F."/>
            <person name="Olsen O.A."/>
        </authorList>
    </citation>
    <scope>NUCLEOTIDE SEQUENCE [LARGE SCALE GENOMIC DNA]</scope>
    <source>
        <strain evidence="3">cv. AL8/78</strain>
    </source>
</reference>
<reference evidence="2" key="4">
    <citation type="submission" date="2019-03" db="UniProtKB">
        <authorList>
            <consortium name="EnsemblPlants"/>
        </authorList>
    </citation>
    <scope>IDENTIFICATION</scope>
</reference>
<protein>
    <recommendedName>
        <fullName evidence="1">Maestro/Maestro-like HEAT-repeats domain-containing protein</fullName>
    </recommendedName>
</protein>
<accession>A0A453J015</accession>
<sequence length="192" mass="21543">AVDPILISLLVRLRNLQISMNTKMRSNAFAAYGALSAYGAGSQHHAFLEQIHATLPRLILHLHDNDLSVRLACRNTFQLLAPLMEVDGLSSLLNKQYFTSDRRSDYEDFIRDLTRQLCRLSPVRVDSYLESAIQAFDAPWPVIQANAVCLVSCMLSFLDDQRFLAPYFSQVSTLYFGTLVIINTSRGAANSL</sequence>
<dbReference type="PANTHER" id="PTHR23120:SF0">
    <property type="entry name" value="MAESTRO HEAT-LIKE REPEAT FAMILY MEMBER 1"/>
    <property type="match status" value="1"/>
</dbReference>
<evidence type="ECO:0000313" key="2">
    <source>
        <dbReference type="EnsemblPlants" id="AET4Gv20744400.75"/>
    </source>
</evidence>
<feature type="domain" description="Maestro/Maestro-like HEAT-repeats" evidence="1">
    <location>
        <begin position="2"/>
        <end position="161"/>
    </location>
</feature>
<dbReference type="SUPFAM" id="SSF48371">
    <property type="entry name" value="ARM repeat"/>
    <property type="match status" value="1"/>
</dbReference>
<dbReference type="GO" id="GO:0005737">
    <property type="term" value="C:cytoplasm"/>
    <property type="evidence" value="ECO:0007669"/>
    <property type="project" value="TreeGrafter"/>
</dbReference>
<keyword evidence="3" id="KW-1185">Reference proteome</keyword>
<dbReference type="Pfam" id="PF23227">
    <property type="entry name" value="HEAT_MROH2B_C"/>
    <property type="match status" value="1"/>
</dbReference>
<dbReference type="Gramene" id="AET4Gv20744400.75">
    <property type="protein sequence ID" value="AET4Gv20744400.75"/>
    <property type="gene ID" value="AET4Gv20744400"/>
</dbReference>
<dbReference type="Proteomes" id="UP000015105">
    <property type="component" value="Chromosome 4D"/>
</dbReference>
<dbReference type="InterPro" id="IPR016024">
    <property type="entry name" value="ARM-type_fold"/>
</dbReference>
<dbReference type="InterPro" id="IPR055406">
    <property type="entry name" value="HEAT_Maestro"/>
</dbReference>
<dbReference type="InterPro" id="IPR045206">
    <property type="entry name" value="Maestro_heat-like_prot"/>
</dbReference>
<proteinExistence type="predicted"/>
<dbReference type="PANTHER" id="PTHR23120">
    <property type="entry name" value="MAESTRO-RELATED HEAT DOMAIN-CONTAINING"/>
    <property type="match status" value="1"/>
</dbReference>
<dbReference type="AlphaFoldDB" id="A0A453J015"/>
<organism evidence="2 3">
    <name type="scientific">Aegilops tauschii subsp. strangulata</name>
    <name type="common">Goatgrass</name>
    <dbReference type="NCBI Taxonomy" id="200361"/>
    <lineage>
        <taxon>Eukaryota</taxon>
        <taxon>Viridiplantae</taxon>
        <taxon>Streptophyta</taxon>
        <taxon>Embryophyta</taxon>
        <taxon>Tracheophyta</taxon>
        <taxon>Spermatophyta</taxon>
        <taxon>Magnoliopsida</taxon>
        <taxon>Liliopsida</taxon>
        <taxon>Poales</taxon>
        <taxon>Poaceae</taxon>
        <taxon>BOP clade</taxon>
        <taxon>Pooideae</taxon>
        <taxon>Triticodae</taxon>
        <taxon>Triticeae</taxon>
        <taxon>Triticinae</taxon>
        <taxon>Aegilops</taxon>
    </lineage>
</organism>
<dbReference type="Gene3D" id="1.25.10.10">
    <property type="entry name" value="Leucine-rich Repeat Variant"/>
    <property type="match status" value="1"/>
</dbReference>
<dbReference type="EnsemblPlants" id="AET4Gv20744400.75">
    <property type="protein sequence ID" value="AET4Gv20744400.75"/>
    <property type="gene ID" value="AET4Gv20744400"/>
</dbReference>
<dbReference type="InterPro" id="IPR011989">
    <property type="entry name" value="ARM-like"/>
</dbReference>
<reference evidence="2" key="3">
    <citation type="journal article" date="2017" name="Nature">
        <title>Genome sequence of the progenitor of the wheat D genome Aegilops tauschii.</title>
        <authorList>
            <person name="Luo M.C."/>
            <person name="Gu Y.Q."/>
            <person name="Puiu D."/>
            <person name="Wang H."/>
            <person name="Twardziok S.O."/>
            <person name="Deal K.R."/>
            <person name="Huo N."/>
            <person name="Zhu T."/>
            <person name="Wang L."/>
            <person name="Wang Y."/>
            <person name="McGuire P.E."/>
            <person name="Liu S."/>
            <person name="Long H."/>
            <person name="Ramasamy R.K."/>
            <person name="Rodriguez J.C."/>
            <person name="Van S.L."/>
            <person name="Yuan L."/>
            <person name="Wang Z."/>
            <person name="Xia Z."/>
            <person name="Xiao L."/>
            <person name="Anderson O.D."/>
            <person name="Ouyang S."/>
            <person name="Liang Y."/>
            <person name="Zimin A.V."/>
            <person name="Pertea G."/>
            <person name="Qi P."/>
            <person name="Bennetzen J.L."/>
            <person name="Dai X."/>
            <person name="Dawson M.W."/>
            <person name="Muller H.G."/>
            <person name="Kugler K."/>
            <person name="Rivarola-Duarte L."/>
            <person name="Spannagl M."/>
            <person name="Mayer K.F.X."/>
            <person name="Lu F.H."/>
            <person name="Bevan M.W."/>
            <person name="Leroy P."/>
            <person name="Li P."/>
            <person name="You F.M."/>
            <person name="Sun Q."/>
            <person name="Liu Z."/>
            <person name="Lyons E."/>
            <person name="Wicker T."/>
            <person name="Salzberg S.L."/>
            <person name="Devos K.M."/>
            <person name="Dvorak J."/>
        </authorList>
    </citation>
    <scope>NUCLEOTIDE SEQUENCE [LARGE SCALE GENOMIC DNA]</scope>
    <source>
        <strain evidence="2">cv. AL8/78</strain>
    </source>
</reference>